<comment type="similarity">
    <text evidence="3">Belongs to the trans-sulfuration enzymes family.</text>
</comment>
<dbReference type="EMBL" id="KZ825540">
    <property type="protein sequence ID" value="PYI28863.1"/>
    <property type="molecule type" value="Genomic_DNA"/>
</dbReference>
<organism evidence="4 5">
    <name type="scientific">Aspergillus indologenus CBS 114.80</name>
    <dbReference type="NCBI Taxonomy" id="1450541"/>
    <lineage>
        <taxon>Eukaryota</taxon>
        <taxon>Fungi</taxon>
        <taxon>Dikarya</taxon>
        <taxon>Ascomycota</taxon>
        <taxon>Pezizomycotina</taxon>
        <taxon>Eurotiomycetes</taxon>
        <taxon>Eurotiomycetidae</taxon>
        <taxon>Eurotiales</taxon>
        <taxon>Aspergillaceae</taxon>
        <taxon>Aspergillus</taxon>
        <taxon>Aspergillus subgen. Circumdati</taxon>
    </lineage>
</organism>
<dbReference type="SUPFAM" id="SSF53383">
    <property type="entry name" value="PLP-dependent transferases"/>
    <property type="match status" value="1"/>
</dbReference>
<dbReference type="GO" id="GO:0003962">
    <property type="term" value="F:cystathionine gamma-synthase activity"/>
    <property type="evidence" value="ECO:0007669"/>
    <property type="project" value="TreeGrafter"/>
</dbReference>
<keyword evidence="2 3" id="KW-0663">Pyridoxal phosphate</keyword>
<dbReference type="InterPro" id="IPR000277">
    <property type="entry name" value="Cys/Met-Metab_PyrdxlP-dep_enz"/>
</dbReference>
<dbReference type="Pfam" id="PF01053">
    <property type="entry name" value="Cys_Met_Meta_PP"/>
    <property type="match status" value="1"/>
</dbReference>
<dbReference type="Gene3D" id="3.90.1150.10">
    <property type="entry name" value="Aspartate Aminotransferase, domain 1"/>
    <property type="match status" value="1"/>
</dbReference>
<dbReference type="AlphaFoldDB" id="A0A2V5I4C5"/>
<dbReference type="PANTHER" id="PTHR42699:SF1">
    <property type="entry name" value="CYSTATHIONINE GAMMA-SYNTHASE-RELATED"/>
    <property type="match status" value="1"/>
</dbReference>
<dbReference type="Gene3D" id="3.40.640.10">
    <property type="entry name" value="Type I PLP-dependent aspartate aminotransferase-like (Major domain)"/>
    <property type="match status" value="1"/>
</dbReference>
<evidence type="ECO:0000256" key="2">
    <source>
        <dbReference type="ARBA" id="ARBA00022898"/>
    </source>
</evidence>
<protein>
    <submittedName>
        <fullName evidence="4">Cystathionine beta-lyase</fullName>
    </submittedName>
</protein>
<dbReference type="GO" id="GO:0030170">
    <property type="term" value="F:pyridoxal phosphate binding"/>
    <property type="evidence" value="ECO:0007669"/>
    <property type="project" value="InterPro"/>
</dbReference>
<dbReference type="GO" id="GO:0016829">
    <property type="term" value="F:lyase activity"/>
    <property type="evidence" value="ECO:0007669"/>
    <property type="project" value="UniProtKB-KW"/>
</dbReference>
<dbReference type="InterPro" id="IPR015421">
    <property type="entry name" value="PyrdxlP-dep_Trfase_major"/>
</dbReference>
<gene>
    <name evidence="4" type="ORF">BP00DRAFT_488503</name>
</gene>
<keyword evidence="5" id="KW-1185">Reference proteome</keyword>
<keyword evidence="4" id="KW-0456">Lyase</keyword>
<evidence type="ECO:0000313" key="5">
    <source>
        <dbReference type="Proteomes" id="UP000248817"/>
    </source>
</evidence>
<reference evidence="4 5" key="1">
    <citation type="submission" date="2018-02" db="EMBL/GenBank/DDBJ databases">
        <title>The genomes of Aspergillus section Nigri reveals drivers in fungal speciation.</title>
        <authorList>
            <consortium name="DOE Joint Genome Institute"/>
            <person name="Vesth T.C."/>
            <person name="Nybo J."/>
            <person name="Theobald S."/>
            <person name="Brandl J."/>
            <person name="Frisvad J.C."/>
            <person name="Nielsen K.F."/>
            <person name="Lyhne E.K."/>
            <person name="Kogle M.E."/>
            <person name="Kuo A."/>
            <person name="Riley R."/>
            <person name="Clum A."/>
            <person name="Nolan M."/>
            <person name="Lipzen A."/>
            <person name="Salamov A."/>
            <person name="Henrissat B."/>
            <person name="Wiebenga A."/>
            <person name="De vries R.P."/>
            <person name="Grigoriev I.V."/>
            <person name="Mortensen U.H."/>
            <person name="Andersen M.R."/>
            <person name="Baker S.E."/>
        </authorList>
    </citation>
    <scope>NUCLEOTIDE SEQUENCE [LARGE SCALE GENOMIC DNA]</scope>
    <source>
        <strain evidence="4 5">CBS 114.80</strain>
    </source>
</reference>
<evidence type="ECO:0000256" key="3">
    <source>
        <dbReference type="RuleBase" id="RU362118"/>
    </source>
</evidence>
<dbReference type="InterPro" id="IPR015422">
    <property type="entry name" value="PyrdxlP-dep_Trfase_small"/>
</dbReference>
<proteinExistence type="inferred from homology"/>
<name>A0A2V5I4C5_9EURO</name>
<dbReference type="InterPro" id="IPR015424">
    <property type="entry name" value="PyrdxlP-dep_Trfase"/>
</dbReference>
<dbReference type="GO" id="GO:0019346">
    <property type="term" value="P:transsulfuration"/>
    <property type="evidence" value="ECO:0007669"/>
    <property type="project" value="InterPro"/>
</dbReference>
<dbReference type="InterPro" id="IPR051750">
    <property type="entry name" value="Trans-sulfuration_enzymes"/>
</dbReference>
<evidence type="ECO:0000313" key="4">
    <source>
        <dbReference type="EMBL" id="PYI28863.1"/>
    </source>
</evidence>
<dbReference type="PANTHER" id="PTHR42699">
    <property type="match status" value="1"/>
</dbReference>
<sequence>MAPYYPKDSPETWPIGDVLPPQTPHGISVSLPTWDSVVQWMRREQCLLGIIKTGYPRFRIHRSIEKLQQAVLSRLKTTDAGCMIFASTACATRCREFMIKETSSDRIETVSFYLPSPLPVGVSWEDARWVQFGGVVFPIELQPKAMAYWTQSGDGISSRHAEYAMSALGYLIAVNEKCPSLCLDVTLHTSSCDFQPIESGKTAKTFLRSFIAERATSRVGLIAAHDVFLFSTGMSAIYSVSRALRSLNVEREDCVAIYGFPYAETVKAIEMTRWSTVILHGHGTTEELDQLEADLANGQRLTTLFCEFPSNPQLKSPDLRRLRRLADRYGFVIACDETIGTFVNVDLLPYVDVIMTSLTKSFSGASDVMGGSVIINPNSAHHDPIYAALASAWEDIMFPLDAITLARNCTDLVARVRKSSATAETLAHLLDAHPSVERVNYPSLVESRRLYEECRRPGGGYGFLISIVFRTPGAAVQFYDNLHVPKGPSLGANFTLAIPYAQIAHPWELEWAARYDVPAHLVRISVGLEEREELRRVVEAALACIV</sequence>
<accession>A0A2V5I4C5</accession>
<dbReference type="Proteomes" id="UP000248817">
    <property type="component" value="Unassembled WGS sequence"/>
</dbReference>
<comment type="cofactor">
    <cofactor evidence="1 3">
        <name>pyridoxal 5'-phosphate</name>
        <dbReference type="ChEBI" id="CHEBI:597326"/>
    </cofactor>
</comment>
<evidence type="ECO:0000256" key="1">
    <source>
        <dbReference type="ARBA" id="ARBA00001933"/>
    </source>
</evidence>